<dbReference type="InterPro" id="IPR037175">
    <property type="entry name" value="KFase_sf"/>
</dbReference>
<dbReference type="SUPFAM" id="SSF102198">
    <property type="entry name" value="Putative cyclase"/>
    <property type="match status" value="1"/>
</dbReference>
<dbReference type="RefSeq" id="WP_073611888.1">
    <property type="nucleotide sequence ID" value="NZ_FRFE01000002.1"/>
</dbReference>
<sequence>MTAVTTDPYSGLQLIELSHEWGHGVPSYPGQDDVKMFRSVKFAQHGVLAHRINTVMHTGTHMNAPLHLVQRAADLASIPVDRFFGNGVVLHIPKKKYEVITAKDLEAAKPAVQSGDIVVINCGWHHKYSDAIEYYGESPGLSKDAAEWLVAKDCKLVAVDMPQVDHPLATSLGPHRGGPTMKRLAKAYQDATGLDPLKEHAEWNIAHKTLLAAGIPTIEQVGGDVDILNGKRATFAATPWKFEHGDACPVRFMAMVDPSGKCRIDSGK</sequence>
<keyword evidence="2" id="KW-1185">Reference proteome</keyword>
<reference evidence="1 2" key="1">
    <citation type="submission" date="2016-12" db="EMBL/GenBank/DDBJ databases">
        <authorList>
            <person name="Song W.-J."/>
            <person name="Kurnit D.M."/>
        </authorList>
    </citation>
    <scope>NUCLEOTIDE SEQUENCE [LARGE SCALE GENOMIC DNA]</scope>
    <source>
        <strain evidence="1 2">DSM 18488</strain>
    </source>
</reference>
<evidence type="ECO:0000313" key="1">
    <source>
        <dbReference type="EMBL" id="SHO43803.1"/>
    </source>
</evidence>
<organism evidence="1 2">
    <name type="scientific">Desulfopila aestuarii DSM 18488</name>
    <dbReference type="NCBI Taxonomy" id="1121416"/>
    <lineage>
        <taxon>Bacteria</taxon>
        <taxon>Pseudomonadati</taxon>
        <taxon>Thermodesulfobacteriota</taxon>
        <taxon>Desulfobulbia</taxon>
        <taxon>Desulfobulbales</taxon>
        <taxon>Desulfocapsaceae</taxon>
        <taxon>Desulfopila</taxon>
    </lineage>
</organism>
<dbReference type="Proteomes" id="UP000184603">
    <property type="component" value="Unassembled WGS sequence"/>
</dbReference>
<dbReference type="InterPro" id="IPR007325">
    <property type="entry name" value="KFase/CYL"/>
</dbReference>
<gene>
    <name evidence="1" type="ORF">SAMN02745220_00520</name>
</gene>
<dbReference type="GO" id="GO:0019441">
    <property type="term" value="P:L-tryptophan catabolic process to kynurenine"/>
    <property type="evidence" value="ECO:0007669"/>
    <property type="project" value="InterPro"/>
</dbReference>
<name>A0A1M7XXV1_9BACT</name>
<accession>A0A1M7XXV1</accession>
<dbReference type="OrthoDB" id="7067800at2"/>
<dbReference type="GO" id="GO:0004061">
    <property type="term" value="F:arylformamidase activity"/>
    <property type="evidence" value="ECO:0007669"/>
    <property type="project" value="InterPro"/>
</dbReference>
<evidence type="ECO:0000313" key="2">
    <source>
        <dbReference type="Proteomes" id="UP000184603"/>
    </source>
</evidence>
<dbReference type="Gene3D" id="3.50.30.50">
    <property type="entry name" value="Putative cyclase"/>
    <property type="match status" value="1"/>
</dbReference>
<dbReference type="Pfam" id="PF04199">
    <property type="entry name" value="Cyclase"/>
    <property type="match status" value="1"/>
</dbReference>
<protein>
    <submittedName>
        <fullName evidence="1">Kynurenine formamidase</fullName>
    </submittedName>
</protein>
<dbReference type="PANTHER" id="PTHR31118">
    <property type="entry name" value="CYCLASE-LIKE PROTEIN 2"/>
    <property type="match status" value="1"/>
</dbReference>
<proteinExistence type="predicted"/>
<dbReference type="PANTHER" id="PTHR31118:SF32">
    <property type="entry name" value="KYNURENINE FORMAMIDASE"/>
    <property type="match status" value="1"/>
</dbReference>
<dbReference type="AlphaFoldDB" id="A0A1M7XXV1"/>
<dbReference type="STRING" id="1121416.SAMN02745220_00520"/>
<dbReference type="EMBL" id="FRFE01000002">
    <property type="protein sequence ID" value="SHO43803.1"/>
    <property type="molecule type" value="Genomic_DNA"/>
</dbReference>